<dbReference type="Gene3D" id="2.40.420.20">
    <property type="match status" value="1"/>
</dbReference>
<dbReference type="PANTHER" id="PTHR30469">
    <property type="entry name" value="MULTIDRUG RESISTANCE PROTEIN MDTA"/>
    <property type="match status" value="1"/>
</dbReference>
<dbReference type="InterPro" id="IPR006143">
    <property type="entry name" value="RND_pump_MFP"/>
</dbReference>
<dbReference type="Proteomes" id="UP000317835">
    <property type="component" value="Chromosome"/>
</dbReference>
<name>A0A518H5E6_9BACT</name>
<evidence type="ECO:0000256" key="1">
    <source>
        <dbReference type="ARBA" id="ARBA00004196"/>
    </source>
</evidence>
<feature type="compositionally biased region" description="Basic and acidic residues" evidence="5">
    <location>
        <begin position="416"/>
        <end position="429"/>
    </location>
</feature>
<organism evidence="9 10">
    <name type="scientific">Tautonia plasticadhaerens</name>
    <dbReference type="NCBI Taxonomy" id="2527974"/>
    <lineage>
        <taxon>Bacteria</taxon>
        <taxon>Pseudomonadati</taxon>
        <taxon>Planctomycetota</taxon>
        <taxon>Planctomycetia</taxon>
        <taxon>Isosphaerales</taxon>
        <taxon>Isosphaeraceae</taxon>
        <taxon>Tautonia</taxon>
    </lineage>
</organism>
<dbReference type="SUPFAM" id="SSF111369">
    <property type="entry name" value="HlyD-like secretion proteins"/>
    <property type="match status" value="1"/>
</dbReference>
<gene>
    <name evidence="9" type="primary">macA_3</name>
    <name evidence="9" type="ORF">ElP_39760</name>
</gene>
<feature type="chain" id="PRO_5021800777" evidence="6">
    <location>
        <begin position="22"/>
        <end position="439"/>
    </location>
</feature>
<keyword evidence="10" id="KW-1185">Reference proteome</keyword>
<dbReference type="KEGG" id="tpla:ElP_39760"/>
<evidence type="ECO:0000259" key="8">
    <source>
        <dbReference type="Pfam" id="PF25967"/>
    </source>
</evidence>
<feature type="signal peptide" evidence="6">
    <location>
        <begin position="1"/>
        <end position="21"/>
    </location>
</feature>
<dbReference type="GO" id="GO:0015562">
    <property type="term" value="F:efflux transmembrane transporter activity"/>
    <property type="evidence" value="ECO:0007669"/>
    <property type="project" value="TreeGrafter"/>
</dbReference>
<evidence type="ECO:0000256" key="5">
    <source>
        <dbReference type="SAM" id="MobiDB-lite"/>
    </source>
</evidence>
<feature type="coiled-coil region" evidence="4">
    <location>
        <begin position="109"/>
        <end position="143"/>
    </location>
</feature>
<dbReference type="Pfam" id="PF25917">
    <property type="entry name" value="BSH_RND"/>
    <property type="match status" value="1"/>
</dbReference>
<dbReference type="PANTHER" id="PTHR30469:SF15">
    <property type="entry name" value="HLYD FAMILY OF SECRETION PROTEINS"/>
    <property type="match status" value="1"/>
</dbReference>
<dbReference type="Pfam" id="PF25967">
    <property type="entry name" value="RND-MFP_C"/>
    <property type="match status" value="1"/>
</dbReference>
<keyword evidence="3" id="KW-0813">Transport</keyword>
<feature type="domain" description="Multidrug resistance protein MdtA-like barrel-sandwich hybrid" evidence="7">
    <location>
        <begin position="69"/>
        <end position="219"/>
    </location>
</feature>
<evidence type="ECO:0000256" key="6">
    <source>
        <dbReference type="SAM" id="SignalP"/>
    </source>
</evidence>
<feature type="domain" description="Multidrug resistance protein MdtA-like C-terminal permuted SH3" evidence="8">
    <location>
        <begin position="355"/>
        <end position="408"/>
    </location>
</feature>
<evidence type="ECO:0000256" key="3">
    <source>
        <dbReference type="ARBA" id="ARBA00022448"/>
    </source>
</evidence>
<dbReference type="Gene3D" id="1.10.287.470">
    <property type="entry name" value="Helix hairpin bin"/>
    <property type="match status" value="1"/>
</dbReference>
<keyword evidence="4" id="KW-0175">Coiled coil</keyword>
<reference evidence="9 10" key="1">
    <citation type="submission" date="2019-02" db="EMBL/GenBank/DDBJ databases">
        <title>Deep-cultivation of Planctomycetes and their phenomic and genomic characterization uncovers novel biology.</title>
        <authorList>
            <person name="Wiegand S."/>
            <person name="Jogler M."/>
            <person name="Boedeker C."/>
            <person name="Pinto D."/>
            <person name="Vollmers J."/>
            <person name="Rivas-Marin E."/>
            <person name="Kohn T."/>
            <person name="Peeters S.H."/>
            <person name="Heuer A."/>
            <person name="Rast P."/>
            <person name="Oberbeckmann S."/>
            <person name="Bunk B."/>
            <person name="Jeske O."/>
            <person name="Meyerdierks A."/>
            <person name="Storesund J.E."/>
            <person name="Kallscheuer N."/>
            <person name="Luecker S."/>
            <person name="Lage O.M."/>
            <person name="Pohl T."/>
            <person name="Merkel B.J."/>
            <person name="Hornburger P."/>
            <person name="Mueller R.-W."/>
            <person name="Bruemmer F."/>
            <person name="Labrenz M."/>
            <person name="Spormann A.M."/>
            <person name="Op den Camp H."/>
            <person name="Overmann J."/>
            <person name="Amann R."/>
            <person name="Jetten M.S.M."/>
            <person name="Mascher T."/>
            <person name="Medema M.H."/>
            <person name="Devos D.P."/>
            <person name="Kaster A.-K."/>
            <person name="Ovreas L."/>
            <person name="Rohde M."/>
            <person name="Galperin M.Y."/>
            <person name="Jogler C."/>
        </authorList>
    </citation>
    <scope>NUCLEOTIDE SEQUENCE [LARGE SCALE GENOMIC DNA]</scope>
    <source>
        <strain evidence="9 10">ElP</strain>
    </source>
</reference>
<comment type="subcellular location">
    <subcellularLocation>
        <location evidence="1">Cell envelope</location>
    </subcellularLocation>
</comment>
<feature type="region of interest" description="Disordered" evidence="5">
    <location>
        <begin position="416"/>
        <end position="439"/>
    </location>
</feature>
<dbReference type="NCBIfam" id="TIGR01730">
    <property type="entry name" value="RND_mfp"/>
    <property type="match status" value="1"/>
</dbReference>
<evidence type="ECO:0000259" key="7">
    <source>
        <dbReference type="Pfam" id="PF25917"/>
    </source>
</evidence>
<dbReference type="InterPro" id="IPR058625">
    <property type="entry name" value="MdtA-like_BSH"/>
</dbReference>
<comment type="similarity">
    <text evidence="2">Belongs to the membrane fusion protein (MFP) (TC 8.A.1) family.</text>
</comment>
<dbReference type="AlphaFoldDB" id="A0A518H5E6"/>
<dbReference type="InterPro" id="IPR058627">
    <property type="entry name" value="MdtA-like_C"/>
</dbReference>
<keyword evidence="6" id="KW-0732">Signal</keyword>
<evidence type="ECO:0000256" key="4">
    <source>
        <dbReference type="SAM" id="Coils"/>
    </source>
</evidence>
<dbReference type="RefSeq" id="WP_197446178.1">
    <property type="nucleotide sequence ID" value="NZ_CP036426.1"/>
</dbReference>
<proteinExistence type="inferred from homology"/>
<evidence type="ECO:0000256" key="2">
    <source>
        <dbReference type="ARBA" id="ARBA00009477"/>
    </source>
</evidence>
<protein>
    <submittedName>
        <fullName evidence="9">Macrolide export protein MacA</fullName>
    </submittedName>
</protein>
<accession>A0A518H5E6</accession>
<dbReference type="GO" id="GO:1990281">
    <property type="term" value="C:efflux pump complex"/>
    <property type="evidence" value="ECO:0007669"/>
    <property type="project" value="TreeGrafter"/>
</dbReference>
<sequence length="439" mass="47085" precursor="true">MRRTLLSMLGLAVLVAGLAAANLGREGGGYELDWQLIPTPPREVELASPEHAEIIETITAAGTVEPVEEAEIAPQIVGRVVAVHVEDGDRVAEGDLLIQLDPTEAQARLDSAEARIDRLRALILDAEEDVDKATRDFSRTEQLSRRNVATNTELLDSQSTLAKARAVLGGVRNELLESEAMRRMNLQELQYTEIRAPIDGVVADCEVEVGEVAIAGTTNLPGALLMTILDPTLMQVRADVDETDVPLVRAGQPARIYLQADLLTALPGEVGRVAPRGKADAEAVAAVVTFETIIRDRGGADSPLKPGMTATVEIEVRRTDDALSVPIQAVVQRRRKDLPDSPALRAWLDRHPPAPGEAVGEMGSRYVTTAFVADSGKARARPVDVGLSDERRVEIREGLTEDDLVIVGPFRTLDELKDGDPITEAKAEAEGEAGTGGSP</sequence>
<dbReference type="Gene3D" id="2.40.50.100">
    <property type="match status" value="1"/>
</dbReference>
<evidence type="ECO:0000313" key="10">
    <source>
        <dbReference type="Proteomes" id="UP000317835"/>
    </source>
</evidence>
<evidence type="ECO:0000313" key="9">
    <source>
        <dbReference type="EMBL" id="QDV36066.1"/>
    </source>
</evidence>
<dbReference type="Gene3D" id="2.40.30.170">
    <property type="match status" value="1"/>
</dbReference>
<dbReference type="EMBL" id="CP036426">
    <property type="protein sequence ID" value="QDV36066.1"/>
    <property type="molecule type" value="Genomic_DNA"/>
</dbReference>